<evidence type="ECO:0000259" key="7">
    <source>
        <dbReference type="SMART" id="SM00072"/>
    </source>
</evidence>
<gene>
    <name evidence="6 8" type="primary">phnN</name>
    <name evidence="8" type="ORF">GCM10011415_05560</name>
</gene>
<dbReference type="GO" id="GO:0033863">
    <property type="term" value="F:ribose 1,5-bisphosphate phosphokinase activity"/>
    <property type="evidence" value="ECO:0007669"/>
    <property type="project" value="UniProtKB-UniRule"/>
</dbReference>
<feature type="domain" description="Guanylate kinase/L-type calcium channel beta subunit" evidence="7">
    <location>
        <begin position="6"/>
        <end position="183"/>
    </location>
</feature>
<proteinExistence type="inferred from homology"/>
<keyword evidence="4 6" id="KW-0547">Nucleotide-binding</keyword>
<evidence type="ECO:0000256" key="3">
    <source>
        <dbReference type="ARBA" id="ARBA00022679"/>
    </source>
</evidence>
<evidence type="ECO:0000256" key="2">
    <source>
        <dbReference type="ARBA" id="ARBA00005069"/>
    </source>
</evidence>
<dbReference type="EMBL" id="BMJV01000001">
    <property type="protein sequence ID" value="GGG62194.1"/>
    <property type="molecule type" value="Genomic_DNA"/>
</dbReference>
<dbReference type="InterPro" id="IPR012699">
    <property type="entry name" value="PhnN"/>
</dbReference>
<evidence type="ECO:0000256" key="1">
    <source>
        <dbReference type="ARBA" id="ARBA00000373"/>
    </source>
</evidence>
<keyword evidence="5 6" id="KW-0067">ATP-binding</keyword>
<sequence length="184" mass="19101">MNGIMSGRLYAVVGPSGVGKDTLMAEVASRLPVRLVRRVITRPASAGGEDFDGVSEARFAEMSSGGAFALEWRAHGLRYGVPAGVEAQLGAGEVLLCNLSRAVLPQAAARFPGLEVLHITARPEVLAERLAGRGRESEGEIAGRLARAGFALPEVDAPVHEIDNSGPVEDAVAAIAALVQPVSL</sequence>
<accession>A0A8J3EF38</accession>
<dbReference type="InterPro" id="IPR008145">
    <property type="entry name" value="GK/Ca_channel_bsu"/>
</dbReference>
<comment type="function">
    <text evidence="6">Catalyzes the phosphorylation of ribose 1,5-bisphosphate to 5-phospho-D-ribosyl alpha-1-diphosphate (PRPP).</text>
</comment>
<comment type="similarity">
    <text evidence="6">Belongs to the ribose 1,5-bisphosphokinase family.</text>
</comment>
<comment type="pathway">
    <text evidence="2 6">Metabolic intermediate biosynthesis; 5-phospho-alpha-D-ribose 1-diphosphate biosynthesis; 5-phospho-alpha-D-ribose 1-diphosphate from D-ribose 5-phosphate (route II): step 3/3.</text>
</comment>
<evidence type="ECO:0000256" key="4">
    <source>
        <dbReference type="ARBA" id="ARBA00022741"/>
    </source>
</evidence>
<organism evidence="8 9">
    <name type="scientific">Salipiger pallidus</name>
    <dbReference type="NCBI Taxonomy" id="1775170"/>
    <lineage>
        <taxon>Bacteria</taxon>
        <taxon>Pseudomonadati</taxon>
        <taxon>Pseudomonadota</taxon>
        <taxon>Alphaproteobacteria</taxon>
        <taxon>Rhodobacterales</taxon>
        <taxon>Roseobacteraceae</taxon>
        <taxon>Salipiger</taxon>
    </lineage>
</organism>
<protein>
    <recommendedName>
        <fullName evidence="6">Ribose 1,5-bisphosphate phosphokinase PhnN</fullName>
        <ecNumber evidence="6">2.7.4.23</ecNumber>
    </recommendedName>
    <alternativeName>
        <fullName evidence="6">Ribose 1,5-bisphosphokinase</fullName>
    </alternativeName>
</protein>
<reference evidence="8" key="2">
    <citation type="submission" date="2020-09" db="EMBL/GenBank/DDBJ databases">
        <authorList>
            <person name="Sun Q."/>
            <person name="Zhou Y."/>
        </authorList>
    </citation>
    <scope>NUCLEOTIDE SEQUENCE</scope>
    <source>
        <strain evidence="8">CGMCC 1.15762</strain>
    </source>
</reference>
<dbReference type="SMART" id="SM00072">
    <property type="entry name" value="GuKc"/>
    <property type="match status" value="1"/>
</dbReference>
<dbReference type="GO" id="GO:0006015">
    <property type="term" value="P:5-phosphoribose 1-diphosphate biosynthetic process"/>
    <property type="evidence" value="ECO:0007669"/>
    <property type="project" value="UniProtKB-UniRule"/>
</dbReference>
<keyword evidence="9" id="KW-1185">Reference proteome</keyword>
<keyword evidence="3 6" id="KW-0808">Transferase</keyword>
<feature type="binding site" evidence="6">
    <location>
        <begin position="14"/>
        <end position="21"/>
    </location>
    <ligand>
        <name>ATP</name>
        <dbReference type="ChEBI" id="CHEBI:30616"/>
    </ligand>
</feature>
<dbReference type="GO" id="GO:0005524">
    <property type="term" value="F:ATP binding"/>
    <property type="evidence" value="ECO:0007669"/>
    <property type="project" value="UniProtKB-KW"/>
</dbReference>
<evidence type="ECO:0000313" key="8">
    <source>
        <dbReference type="EMBL" id="GGG62194.1"/>
    </source>
</evidence>
<name>A0A8J3EF38_9RHOB</name>
<dbReference type="Proteomes" id="UP000617145">
    <property type="component" value="Unassembled WGS sequence"/>
</dbReference>
<dbReference type="HAMAP" id="MF_00836">
    <property type="entry name" value="PhnN"/>
    <property type="match status" value="1"/>
</dbReference>
<dbReference type="InterPro" id="IPR027417">
    <property type="entry name" value="P-loop_NTPase"/>
</dbReference>
<dbReference type="Gene3D" id="3.40.50.300">
    <property type="entry name" value="P-loop containing nucleotide triphosphate hydrolases"/>
    <property type="match status" value="1"/>
</dbReference>
<evidence type="ECO:0000256" key="5">
    <source>
        <dbReference type="ARBA" id="ARBA00022840"/>
    </source>
</evidence>
<reference evidence="8" key="1">
    <citation type="journal article" date="2014" name="Int. J. Syst. Evol. Microbiol.">
        <title>Complete genome sequence of Corynebacterium casei LMG S-19264T (=DSM 44701T), isolated from a smear-ripened cheese.</title>
        <authorList>
            <consortium name="US DOE Joint Genome Institute (JGI-PGF)"/>
            <person name="Walter F."/>
            <person name="Albersmeier A."/>
            <person name="Kalinowski J."/>
            <person name="Ruckert C."/>
        </authorList>
    </citation>
    <scope>NUCLEOTIDE SEQUENCE</scope>
    <source>
        <strain evidence="8">CGMCC 1.15762</strain>
    </source>
</reference>
<dbReference type="GO" id="GO:0019634">
    <property type="term" value="P:organic phosphonate metabolic process"/>
    <property type="evidence" value="ECO:0007669"/>
    <property type="project" value="UniProtKB-UniRule"/>
</dbReference>
<evidence type="ECO:0000256" key="6">
    <source>
        <dbReference type="HAMAP-Rule" id="MF_00836"/>
    </source>
</evidence>
<evidence type="ECO:0000313" key="9">
    <source>
        <dbReference type="Proteomes" id="UP000617145"/>
    </source>
</evidence>
<dbReference type="AlphaFoldDB" id="A0A8J3EF38"/>
<dbReference type="EC" id="2.7.4.23" evidence="6"/>
<dbReference type="SUPFAM" id="SSF52540">
    <property type="entry name" value="P-loop containing nucleoside triphosphate hydrolases"/>
    <property type="match status" value="1"/>
</dbReference>
<comment type="catalytic activity">
    <reaction evidence="1 6">
        <text>alpha-D-ribose 1,5-bisphosphate + ATP = 5-phospho-alpha-D-ribose 1-diphosphate + ADP</text>
        <dbReference type="Rhea" id="RHEA:20109"/>
        <dbReference type="ChEBI" id="CHEBI:30616"/>
        <dbReference type="ChEBI" id="CHEBI:58017"/>
        <dbReference type="ChEBI" id="CHEBI:68688"/>
        <dbReference type="ChEBI" id="CHEBI:456216"/>
        <dbReference type="EC" id="2.7.4.23"/>
    </reaction>
</comment>
<comment type="caution">
    <text evidence="8">The sequence shown here is derived from an EMBL/GenBank/DDBJ whole genome shotgun (WGS) entry which is preliminary data.</text>
</comment>
<dbReference type="NCBIfam" id="TIGR02322">
    <property type="entry name" value="phosphon_PhnN"/>
    <property type="match status" value="1"/>
</dbReference>
<dbReference type="UniPathway" id="UPA00087">
    <property type="reaction ID" value="UER00175"/>
</dbReference>